<dbReference type="AlphaFoldDB" id="A0A1C0Z1G5"/>
<feature type="transmembrane region" description="Helical" evidence="4">
    <location>
        <begin position="158"/>
        <end position="179"/>
    </location>
</feature>
<keyword evidence="1 3" id="KW-0807">Transducer</keyword>
<gene>
    <name evidence="6" type="ORF">A6K76_05670</name>
</gene>
<feature type="transmembrane region" description="Helical" evidence="4">
    <location>
        <begin position="127"/>
        <end position="146"/>
    </location>
</feature>
<evidence type="ECO:0000313" key="6">
    <source>
        <dbReference type="EMBL" id="OCS93196.1"/>
    </source>
</evidence>
<evidence type="ECO:0000256" key="4">
    <source>
        <dbReference type="SAM" id="Phobius"/>
    </source>
</evidence>
<feature type="transmembrane region" description="Helical" evidence="4">
    <location>
        <begin position="53"/>
        <end position="75"/>
    </location>
</feature>
<organism evidence="6 7">
    <name type="scientific">Caryophanon latum</name>
    <dbReference type="NCBI Taxonomy" id="33977"/>
    <lineage>
        <taxon>Bacteria</taxon>
        <taxon>Bacillati</taxon>
        <taxon>Bacillota</taxon>
        <taxon>Bacilli</taxon>
        <taxon>Bacillales</taxon>
        <taxon>Caryophanaceae</taxon>
        <taxon>Caryophanon</taxon>
    </lineage>
</organism>
<evidence type="ECO:0000256" key="1">
    <source>
        <dbReference type="ARBA" id="ARBA00023224"/>
    </source>
</evidence>
<dbReference type="PRINTS" id="PR00260">
    <property type="entry name" value="CHEMTRNSDUCR"/>
</dbReference>
<dbReference type="OrthoDB" id="242546at2"/>
<evidence type="ECO:0000313" key="7">
    <source>
        <dbReference type="Proteomes" id="UP000093482"/>
    </source>
</evidence>
<comment type="caution">
    <text evidence="6">The sequence shown here is derived from an EMBL/GenBank/DDBJ whole genome shotgun (WGS) entry which is preliminary data.</text>
</comment>
<dbReference type="EMBL" id="MATO01000011">
    <property type="protein sequence ID" value="OCS93196.1"/>
    <property type="molecule type" value="Genomic_DNA"/>
</dbReference>
<sequence length="515" mass="58489">MTEKKLLQNKLLLHFSSVLVVLAWLVFLLHRYLGFLQAEVMYRNGQLMTTTATYIVLMLMLFITVLQGIGIVMYYKKPANKRLPLLITLTLTMTSIATIAAGSGLIEYHFSIFVVMALITMFQRRKLVLIASSIFLTQHIGGYLFFPELLCGSTTYSFLLLLIHAIFLIGITIAATVMINQTKRTDLEYAKVEKQNEEKIQELLREVKKASQHVYTDATQLQQQTERVSSASAGIAAVIEQTRAQVNETTELVTAASKTGNQLDCQMNEVERITQLIANEAQFTTKMAIEGVTTLDHVTMQQHRIEQSLYDLHQLVENVVEDSKNISYEANDIARISEQTRLLALNASIEAARAGEYGKGFQVVASEVQKLAQHSQQSTKHIFELIHEIHDKIELIQQTTMQSRTEVQKGNEMMRQTEEMFERIVTQAKSMESETEWITSIIHTAVTMTTEMNTMFETVLLANAELLEVSDKASTTSDRQLHNIEVLEQVTSYLYEIVERLNTLMQDEEDVLKLD</sequence>
<dbReference type="Proteomes" id="UP000093482">
    <property type="component" value="Unassembled WGS sequence"/>
</dbReference>
<dbReference type="GO" id="GO:0016020">
    <property type="term" value="C:membrane"/>
    <property type="evidence" value="ECO:0007669"/>
    <property type="project" value="InterPro"/>
</dbReference>
<evidence type="ECO:0000256" key="2">
    <source>
        <dbReference type="ARBA" id="ARBA00029447"/>
    </source>
</evidence>
<feature type="domain" description="Methyl-accepting transducer" evidence="5">
    <location>
        <begin position="224"/>
        <end position="460"/>
    </location>
</feature>
<dbReference type="Gene3D" id="1.10.287.950">
    <property type="entry name" value="Methyl-accepting chemotaxis protein"/>
    <property type="match status" value="1"/>
</dbReference>
<evidence type="ECO:0000256" key="3">
    <source>
        <dbReference type="PROSITE-ProRule" id="PRU00284"/>
    </source>
</evidence>
<dbReference type="PANTHER" id="PTHR32089:SF112">
    <property type="entry name" value="LYSOZYME-LIKE PROTEIN-RELATED"/>
    <property type="match status" value="1"/>
</dbReference>
<feature type="transmembrane region" description="Helical" evidence="4">
    <location>
        <begin position="12"/>
        <end position="33"/>
    </location>
</feature>
<dbReference type="InterPro" id="IPR004090">
    <property type="entry name" value="Chemotax_Me-accpt_rcpt"/>
</dbReference>
<reference evidence="6 7" key="1">
    <citation type="submission" date="2016-07" db="EMBL/GenBank/DDBJ databases">
        <title>Caryophanon latum genome sequencing.</title>
        <authorList>
            <person name="Verma A."/>
            <person name="Pal Y."/>
            <person name="Krishnamurthi S."/>
        </authorList>
    </citation>
    <scope>NUCLEOTIDE SEQUENCE [LARGE SCALE GENOMIC DNA]</scope>
    <source>
        <strain evidence="6 7">DSM 14151</strain>
    </source>
</reference>
<keyword evidence="4" id="KW-1133">Transmembrane helix</keyword>
<dbReference type="GO" id="GO:0004888">
    <property type="term" value="F:transmembrane signaling receptor activity"/>
    <property type="evidence" value="ECO:0007669"/>
    <property type="project" value="InterPro"/>
</dbReference>
<name>A0A1C0Z1G5_9BACL</name>
<feature type="transmembrane region" description="Helical" evidence="4">
    <location>
        <begin position="82"/>
        <end position="100"/>
    </location>
</feature>
<protein>
    <recommendedName>
        <fullName evidence="5">Methyl-accepting transducer domain-containing protein</fullName>
    </recommendedName>
</protein>
<dbReference type="SMART" id="SM00283">
    <property type="entry name" value="MA"/>
    <property type="match status" value="1"/>
</dbReference>
<dbReference type="GO" id="GO:0006935">
    <property type="term" value="P:chemotaxis"/>
    <property type="evidence" value="ECO:0007669"/>
    <property type="project" value="InterPro"/>
</dbReference>
<dbReference type="PANTHER" id="PTHR32089">
    <property type="entry name" value="METHYL-ACCEPTING CHEMOTAXIS PROTEIN MCPB"/>
    <property type="match status" value="1"/>
</dbReference>
<proteinExistence type="inferred from homology"/>
<dbReference type="PROSITE" id="PS50111">
    <property type="entry name" value="CHEMOTAXIS_TRANSDUC_2"/>
    <property type="match status" value="1"/>
</dbReference>
<accession>A0A1C0Z1G5</accession>
<dbReference type="Pfam" id="PF00015">
    <property type="entry name" value="MCPsignal"/>
    <property type="match status" value="1"/>
</dbReference>
<evidence type="ECO:0000259" key="5">
    <source>
        <dbReference type="PROSITE" id="PS50111"/>
    </source>
</evidence>
<dbReference type="GO" id="GO:0007165">
    <property type="term" value="P:signal transduction"/>
    <property type="evidence" value="ECO:0007669"/>
    <property type="project" value="UniProtKB-KW"/>
</dbReference>
<dbReference type="RefSeq" id="WP_066461850.1">
    <property type="nucleotide sequence ID" value="NZ_MATO01000011.1"/>
</dbReference>
<keyword evidence="7" id="KW-1185">Reference proteome</keyword>
<comment type="similarity">
    <text evidence="2">Belongs to the methyl-accepting chemotaxis (MCP) protein family.</text>
</comment>
<keyword evidence="4" id="KW-0472">Membrane</keyword>
<dbReference type="InterPro" id="IPR004089">
    <property type="entry name" value="MCPsignal_dom"/>
</dbReference>
<keyword evidence="4" id="KW-0812">Transmembrane</keyword>
<dbReference type="SUPFAM" id="SSF58104">
    <property type="entry name" value="Methyl-accepting chemotaxis protein (MCP) signaling domain"/>
    <property type="match status" value="1"/>
</dbReference>